<feature type="compositionally biased region" description="Basic and acidic residues" evidence="1">
    <location>
        <begin position="108"/>
        <end position="127"/>
    </location>
</feature>
<feature type="region of interest" description="Disordered" evidence="1">
    <location>
        <begin position="201"/>
        <end position="233"/>
    </location>
</feature>
<proteinExistence type="predicted"/>
<reference evidence="2" key="1">
    <citation type="submission" date="2014-05" db="EMBL/GenBank/DDBJ databases">
        <title>The transcriptome of the halophilic microalga Tetraselmis sp. GSL018 isolated from the Great Salt Lake, Utah.</title>
        <authorList>
            <person name="Jinkerson R.E."/>
            <person name="D'Adamo S."/>
            <person name="Posewitz M.C."/>
        </authorList>
    </citation>
    <scope>NUCLEOTIDE SEQUENCE</scope>
    <source>
        <strain evidence="2">GSL018</strain>
    </source>
</reference>
<gene>
    <name evidence="2" type="ORF">TSPGSL018_10014</name>
</gene>
<evidence type="ECO:0000256" key="1">
    <source>
        <dbReference type="SAM" id="MobiDB-lite"/>
    </source>
</evidence>
<protein>
    <submittedName>
        <fullName evidence="2">Uncharacterized protein</fullName>
    </submittedName>
</protein>
<sequence length="233" mass="25337">GVACRSAPADPGRGSAPAAEPPPPARLLLKELDERPLLRRVPPEVDQADDRLRGDADPHEDVDRAHAGRVVHPRPPRRRDPRAEEDGEGVAEDPEGAVLPPHRAPQIEGHREERALEHPPVPREPRAHGAQGAAVVGADVQQPRPVDQEEAEEAPEPPRRHPGARRRRKVQDDDPGKAQAERVLHALAAVVPLPVEEARELAVEGEDRGEEAPLAPYFPSGLLVSKSMPEPLH</sequence>
<feature type="compositionally biased region" description="Basic and acidic residues" evidence="1">
    <location>
        <begin position="170"/>
        <end position="183"/>
    </location>
</feature>
<feature type="compositionally biased region" description="Acidic residues" evidence="1">
    <location>
        <begin position="83"/>
        <end position="95"/>
    </location>
</feature>
<feature type="region of interest" description="Disordered" evidence="1">
    <location>
        <begin position="1"/>
        <end position="183"/>
    </location>
</feature>
<feature type="compositionally biased region" description="Basic and acidic residues" evidence="1">
    <location>
        <begin position="28"/>
        <end position="66"/>
    </location>
</feature>
<feature type="non-terminal residue" evidence="2">
    <location>
        <position position="1"/>
    </location>
</feature>
<feature type="compositionally biased region" description="Low complexity" evidence="1">
    <location>
        <begin position="128"/>
        <end position="142"/>
    </location>
</feature>
<feature type="compositionally biased region" description="Basic residues" evidence="1">
    <location>
        <begin position="67"/>
        <end position="80"/>
    </location>
</feature>
<feature type="compositionally biased region" description="Basic residues" evidence="1">
    <location>
        <begin position="160"/>
        <end position="169"/>
    </location>
</feature>
<name>A0A061SBY5_9CHLO</name>
<accession>A0A061SBY5</accession>
<evidence type="ECO:0000313" key="2">
    <source>
        <dbReference type="EMBL" id="JAC80549.1"/>
    </source>
</evidence>
<organism evidence="2">
    <name type="scientific">Tetraselmis sp. GSL018</name>
    <dbReference type="NCBI Taxonomy" id="582737"/>
    <lineage>
        <taxon>Eukaryota</taxon>
        <taxon>Viridiplantae</taxon>
        <taxon>Chlorophyta</taxon>
        <taxon>core chlorophytes</taxon>
        <taxon>Chlorodendrophyceae</taxon>
        <taxon>Chlorodendrales</taxon>
        <taxon>Chlorodendraceae</taxon>
        <taxon>Tetraselmis</taxon>
    </lineage>
</organism>
<dbReference type="EMBL" id="GBEZ01004690">
    <property type="protein sequence ID" value="JAC80549.1"/>
    <property type="molecule type" value="Transcribed_RNA"/>
</dbReference>
<dbReference type="AlphaFoldDB" id="A0A061SBY5"/>